<dbReference type="EC" id="2.7.7.18" evidence="11"/>
<sequence>MSRPCIAVLGGSFDPVHNGHVALGGYFARLLFPDTLRLIPAGNPWQKQPLEASAEDRIAMLKLAFRGLPVPVVIDEQEIRRQGATYTIATLKSLRAELGTDAAIAFLIGADQLQRLDTWVEWESLFDLAHICAAARPGFSVDEAHLPQAVRREFARRAGTPQQLRDTPHGLTYLAGNLDIDIAATDIRAALRRGEAPAALIPGAVLDYIKSHHLYQD</sequence>
<evidence type="ECO:0000256" key="5">
    <source>
        <dbReference type="ARBA" id="ARBA00022679"/>
    </source>
</evidence>
<dbReference type="NCBIfam" id="NF005410">
    <property type="entry name" value="PRK06973.1"/>
    <property type="match status" value="1"/>
</dbReference>
<dbReference type="AlphaFoldDB" id="A0A239EBM6"/>
<comment type="pathway">
    <text evidence="2 11">Cofactor biosynthesis; NAD(+) biosynthesis; deamido-NAD(+) from nicotinate D-ribonucleotide: step 1/1.</text>
</comment>
<dbReference type="RefSeq" id="WP_089398411.1">
    <property type="nucleotide sequence ID" value="NZ_FZOT01000002.1"/>
</dbReference>
<evidence type="ECO:0000259" key="12">
    <source>
        <dbReference type="Pfam" id="PF01467"/>
    </source>
</evidence>
<keyword evidence="5 11" id="KW-0808">Transferase</keyword>
<dbReference type="InterPro" id="IPR005248">
    <property type="entry name" value="NadD/NMNAT"/>
</dbReference>
<evidence type="ECO:0000256" key="2">
    <source>
        <dbReference type="ARBA" id="ARBA00005019"/>
    </source>
</evidence>
<evidence type="ECO:0000313" key="13">
    <source>
        <dbReference type="EMBL" id="SNS41334.1"/>
    </source>
</evidence>
<dbReference type="Proteomes" id="UP000198284">
    <property type="component" value="Unassembled WGS sequence"/>
</dbReference>
<comment type="function">
    <text evidence="1 11">Catalyzes the reversible adenylation of nicotinate mononucleotide (NaMN) to nicotinic acid adenine dinucleotide (NaAD).</text>
</comment>
<organism evidence="13 14">
    <name type="scientific">Noviherbaspirillum humi</name>
    <dbReference type="NCBI Taxonomy" id="1688639"/>
    <lineage>
        <taxon>Bacteria</taxon>
        <taxon>Pseudomonadati</taxon>
        <taxon>Pseudomonadota</taxon>
        <taxon>Betaproteobacteria</taxon>
        <taxon>Burkholderiales</taxon>
        <taxon>Oxalobacteraceae</taxon>
        <taxon>Noviherbaspirillum</taxon>
    </lineage>
</organism>
<evidence type="ECO:0000256" key="3">
    <source>
        <dbReference type="ARBA" id="ARBA00009014"/>
    </source>
</evidence>
<name>A0A239EBM6_9BURK</name>
<dbReference type="EMBL" id="FZOT01000002">
    <property type="protein sequence ID" value="SNS41334.1"/>
    <property type="molecule type" value="Genomic_DNA"/>
</dbReference>
<accession>A0A239EBM6</accession>
<keyword evidence="9 11" id="KW-0520">NAD</keyword>
<keyword evidence="8 11" id="KW-0067">ATP-binding</keyword>
<evidence type="ECO:0000256" key="6">
    <source>
        <dbReference type="ARBA" id="ARBA00022695"/>
    </source>
</evidence>
<dbReference type="HAMAP" id="MF_00244">
    <property type="entry name" value="NaMN_adenylyltr"/>
    <property type="match status" value="1"/>
</dbReference>
<dbReference type="InterPro" id="IPR014729">
    <property type="entry name" value="Rossmann-like_a/b/a_fold"/>
</dbReference>
<dbReference type="UniPathway" id="UPA00253">
    <property type="reaction ID" value="UER00332"/>
</dbReference>
<gene>
    <name evidence="11" type="primary">nadD</name>
    <name evidence="13" type="ORF">SAMN06265795_102598</name>
</gene>
<feature type="domain" description="Cytidyltransferase-like" evidence="12">
    <location>
        <begin position="8"/>
        <end position="156"/>
    </location>
</feature>
<dbReference type="Pfam" id="PF01467">
    <property type="entry name" value="CTP_transf_like"/>
    <property type="match status" value="1"/>
</dbReference>
<evidence type="ECO:0000313" key="14">
    <source>
        <dbReference type="Proteomes" id="UP000198284"/>
    </source>
</evidence>
<evidence type="ECO:0000256" key="7">
    <source>
        <dbReference type="ARBA" id="ARBA00022741"/>
    </source>
</evidence>
<dbReference type="NCBIfam" id="TIGR00125">
    <property type="entry name" value="cyt_tran_rel"/>
    <property type="match status" value="1"/>
</dbReference>
<dbReference type="SUPFAM" id="SSF52374">
    <property type="entry name" value="Nucleotidylyl transferase"/>
    <property type="match status" value="1"/>
</dbReference>
<evidence type="ECO:0000256" key="11">
    <source>
        <dbReference type="HAMAP-Rule" id="MF_00244"/>
    </source>
</evidence>
<keyword evidence="14" id="KW-1185">Reference proteome</keyword>
<comment type="similarity">
    <text evidence="3 11">Belongs to the NadD family.</text>
</comment>
<proteinExistence type="inferred from homology"/>
<evidence type="ECO:0000256" key="8">
    <source>
        <dbReference type="ARBA" id="ARBA00022840"/>
    </source>
</evidence>
<evidence type="ECO:0000256" key="1">
    <source>
        <dbReference type="ARBA" id="ARBA00002324"/>
    </source>
</evidence>
<keyword evidence="6 11" id="KW-0548">Nucleotidyltransferase</keyword>
<keyword evidence="7 11" id="KW-0547">Nucleotide-binding</keyword>
<dbReference type="GO" id="GO:0005524">
    <property type="term" value="F:ATP binding"/>
    <property type="evidence" value="ECO:0007669"/>
    <property type="project" value="UniProtKB-KW"/>
</dbReference>
<evidence type="ECO:0000256" key="4">
    <source>
        <dbReference type="ARBA" id="ARBA00022642"/>
    </source>
</evidence>
<dbReference type="InterPro" id="IPR004821">
    <property type="entry name" value="Cyt_trans-like"/>
</dbReference>
<dbReference type="PANTHER" id="PTHR39321">
    <property type="entry name" value="NICOTINATE-NUCLEOTIDE ADENYLYLTRANSFERASE-RELATED"/>
    <property type="match status" value="1"/>
</dbReference>
<keyword evidence="4 11" id="KW-0662">Pyridine nucleotide biosynthesis</keyword>
<dbReference type="NCBIfam" id="TIGR00482">
    <property type="entry name" value="nicotinate (nicotinamide) nucleotide adenylyltransferase"/>
    <property type="match status" value="1"/>
</dbReference>
<dbReference type="OrthoDB" id="5295945at2"/>
<reference evidence="13 14" key="1">
    <citation type="submission" date="2017-06" db="EMBL/GenBank/DDBJ databases">
        <authorList>
            <person name="Kim H.J."/>
            <person name="Triplett B.A."/>
        </authorList>
    </citation>
    <scope>NUCLEOTIDE SEQUENCE [LARGE SCALE GENOMIC DNA]</scope>
    <source>
        <strain evidence="13 14">U15</strain>
    </source>
</reference>
<protein>
    <recommendedName>
        <fullName evidence="11">Probable nicotinate-nucleotide adenylyltransferase</fullName>
        <ecNumber evidence="11">2.7.7.18</ecNumber>
    </recommendedName>
    <alternativeName>
        <fullName evidence="11">Deamido-NAD(+) diphosphorylase</fullName>
    </alternativeName>
    <alternativeName>
        <fullName evidence="11">Deamido-NAD(+) pyrophosphorylase</fullName>
    </alternativeName>
    <alternativeName>
        <fullName evidence="11">Nicotinate mononucleotide adenylyltransferase</fullName>
        <shortName evidence="11">NaMN adenylyltransferase</shortName>
    </alternativeName>
</protein>
<dbReference type="CDD" id="cd02165">
    <property type="entry name" value="NMNAT"/>
    <property type="match status" value="1"/>
</dbReference>
<dbReference type="PANTHER" id="PTHR39321:SF3">
    <property type="entry name" value="PHOSPHOPANTETHEINE ADENYLYLTRANSFERASE"/>
    <property type="match status" value="1"/>
</dbReference>
<comment type="catalytic activity">
    <reaction evidence="10 11">
        <text>nicotinate beta-D-ribonucleotide + ATP + H(+) = deamido-NAD(+) + diphosphate</text>
        <dbReference type="Rhea" id="RHEA:22860"/>
        <dbReference type="ChEBI" id="CHEBI:15378"/>
        <dbReference type="ChEBI" id="CHEBI:30616"/>
        <dbReference type="ChEBI" id="CHEBI:33019"/>
        <dbReference type="ChEBI" id="CHEBI:57502"/>
        <dbReference type="ChEBI" id="CHEBI:58437"/>
        <dbReference type="EC" id="2.7.7.18"/>
    </reaction>
</comment>
<dbReference type="GO" id="GO:0009435">
    <property type="term" value="P:NAD+ biosynthetic process"/>
    <property type="evidence" value="ECO:0007669"/>
    <property type="project" value="UniProtKB-UniRule"/>
</dbReference>
<dbReference type="GO" id="GO:0004515">
    <property type="term" value="F:nicotinate-nucleotide adenylyltransferase activity"/>
    <property type="evidence" value="ECO:0007669"/>
    <property type="project" value="UniProtKB-UniRule"/>
</dbReference>
<evidence type="ECO:0000256" key="10">
    <source>
        <dbReference type="ARBA" id="ARBA00048721"/>
    </source>
</evidence>
<evidence type="ECO:0000256" key="9">
    <source>
        <dbReference type="ARBA" id="ARBA00023027"/>
    </source>
</evidence>
<dbReference type="Gene3D" id="3.40.50.620">
    <property type="entry name" value="HUPs"/>
    <property type="match status" value="1"/>
</dbReference>